<sequence length="530" mass="60876">MSLPDNEYAFDKDLTLRLAELTSPAKRGFAKWAPKQVVGLALLFLCIIWLLLFVPNRFLQPEVMHLSIVLGFLGIWRFGWWFTHAVRAEIYRRAVWPQMRAKSQELWASGWRPGRLHIQMTTYYEDPSITKRVIGSILGQIKHEGIPTTLYVGTGSAYDELIIRDFVETHSVDIPDALAELIFIRQNQPGKRMAIGLIVRAISRSGVDPNDLVVFMDGDALFGSDVLEKVLPMFGTDPELQALTTDEEVICYGPKWIQSWLSMRFAQRRLAMQSHALSGKVLTLTGRMSVFRAQHMLSEKFIRTIEADHLDHWLWGRFRFLSGDDKSTWYHMLTRDAKMTYVPDATVYTIEVIKESGLGRMIQNFRRWSGNMLRNGSRAIALGPRKVKPFIWWCLIDQRIAMWTMLVSPTIAILASFIEPLYLWGYLIWVLSSRILLCLFLYRYSRTIDLSWPFILYLNQFINAAVKVFMIFHLSKQKWSNRGNQTAAVGDGLLAKSQNAMAKFQLITTAVGFVMAVAIYIGLLPIPFSF</sequence>
<evidence type="ECO:0000313" key="8">
    <source>
        <dbReference type="Proteomes" id="UP000184074"/>
    </source>
</evidence>
<dbReference type="AlphaFoldDB" id="A0A1M5SSI1"/>
<evidence type="ECO:0000256" key="1">
    <source>
        <dbReference type="ARBA" id="ARBA00004236"/>
    </source>
</evidence>
<dbReference type="SUPFAM" id="SSF53448">
    <property type="entry name" value="Nucleotide-diphospho-sugar transferases"/>
    <property type="match status" value="1"/>
</dbReference>
<dbReference type="RefSeq" id="WP_072902615.1">
    <property type="nucleotide sequence ID" value="NZ_FQXB01000007.1"/>
</dbReference>
<dbReference type="GO" id="GO:0085029">
    <property type="term" value="P:extracellular matrix assembly"/>
    <property type="evidence" value="ECO:0007669"/>
    <property type="project" value="TreeGrafter"/>
</dbReference>
<dbReference type="GO" id="GO:0030213">
    <property type="term" value="P:hyaluronan biosynthetic process"/>
    <property type="evidence" value="ECO:0007669"/>
    <property type="project" value="TreeGrafter"/>
</dbReference>
<accession>A0A1M5SSI1</accession>
<keyword evidence="5 6" id="KW-0472">Membrane</keyword>
<dbReference type="OrthoDB" id="6964257at2"/>
<dbReference type="PANTHER" id="PTHR22913:SF12">
    <property type="entry name" value="MANNURONAN SYNTHASE"/>
    <property type="match status" value="1"/>
</dbReference>
<evidence type="ECO:0000256" key="3">
    <source>
        <dbReference type="ARBA" id="ARBA00022676"/>
    </source>
</evidence>
<gene>
    <name evidence="7" type="ORF">SAMN05444003_3080</name>
</gene>
<organism evidence="7 8">
    <name type="scientific">Cognatiyoonia sediminum</name>
    <dbReference type="NCBI Taxonomy" id="1508389"/>
    <lineage>
        <taxon>Bacteria</taxon>
        <taxon>Pseudomonadati</taxon>
        <taxon>Pseudomonadota</taxon>
        <taxon>Alphaproteobacteria</taxon>
        <taxon>Rhodobacterales</taxon>
        <taxon>Paracoccaceae</taxon>
        <taxon>Cognatiyoonia</taxon>
    </lineage>
</organism>
<keyword evidence="3" id="KW-0328">Glycosyltransferase</keyword>
<evidence type="ECO:0000256" key="5">
    <source>
        <dbReference type="ARBA" id="ARBA00023136"/>
    </source>
</evidence>
<keyword evidence="8" id="KW-1185">Reference proteome</keyword>
<dbReference type="Proteomes" id="UP000184074">
    <property type="component" value="Unassembled WGS sequence"/>
</dbReference>
<comment type="subcellular location">
    <subcellularLocation>
        <location evidence="1">Cell membrane</location>
    </subcellularLocation>
</comment>
<evidence type="ECO:0000256" key="2">
    <source>
        <dbReference type="ARBA" id="ARBA00022475"/>
    </source>
</evidence>
<dbReference type="EMBL" id="FQXB01000007">
    <property type="protein sequence ID" value="SHH41465.1"/>
    <property type="molecule type" value="Genomic_DNA"/>
</dbReference>
<dbReference type="Gene3D" id="3.90.550.10">
    <property type="entry name" value="Spore Coat Polysaccharide Biosynthesis Protein SpsA, Chain A"/>
    <property type="match status" value="1"/>
</dbReference>
<evidence type="ECO:0000313" key="7">
    <source>
        <dbReference type="EMBL" id="SHH41465.1"/>
    </source>
</evidence>
<dbReference type="GO" id="GO:0050501">
    <property type="term" value="F:hyaluronan synthase activity"/>
    <property type="evidence" value="ECO:0007669"/>
    <property type="project" value="TreeGrafter"/>
</dbReference>
<keyword evidence="4 7" id="KW-0808">Transferase</keyword>
<keyword evidence="2" id="KW-1003">Cell membrane</keyword>
<name>A0A1M5SSI1_9RHOB</name>
<dbReference type="STRING" id="1508389.SAMN05444003_3080"/>
<evidence type="ECO:0000256" key="6">
    <source>
        <dbReference type="SAM" id="Phobius"/>
    </source>
</evidence>
<keyword evidence="6" id="KW-0812">Transmembrane</keyword>
<dbReference type="Pfam" id="PF13641">
    <property type="entry name" value="Glyco_tranf_2_3"/>
    <property type="match status" value="1"/>
</dbReference>
<dbReference type="PANTHER" id="PTHR22913">
    <property type="entry name" value="HYALURONAN SYNTHASE"/>
    <property type="match status" value="1"/>
</dbReference>
<feature type="transmembrane region" description="Helical" evidence="6">
    <location>
        <begin position="504"/>
        <end position="526"/>
    </location>
</feature>
<proteinExistence type="predicted"/>
<reference evidence="7 8" key="1">
    <citation type="submission" date="2016-11" db="EMBL/GenBank/DDBJ databases">
        <authorList>
            <person name="Jaros S."/>
            <person name="Januszkiewicz K."/>
            <person name="Wedrychowicz H."/>
        </authorList>
    </citation>
    <scope>NUCLEOTIDE SEQUENCE [LARGE SCALE GENOMIC DNA]</scope>
    <source>
        <strain evidence="7 8">DSM 28715</strain>
    </source>
</reference>
<feature type="transmembrane region" description="Helical" evidence="6">
    <location>
        <begin position="454"/>
        <end position="474"/>
    </location>
</feature>
<dbReference type="InterPro" id="IPR029044">
    <property type="entry name" value="Nucleotide-diphossugar_trans"/>
</dbReference>
<feature type="transmembrane region" description="Helical" evidence="6">
    <location>
        <begin position="37"/>
        <end position="58"/>
    </location>
</feature>
<feature type="transmembrane region" description="Helical" evidence="6">
    <location>
        <begin position="64"/>
        <end position="83"/>
    </location>
</feature>
<keyword evidence="6" id="KW-1133">Transmembrane helix</keyword>
<dbReference type="GO" id="GO:0005886">
    <property type="term" value="C:plasma membrane"/>
    <property type="evidence" value="ECO:0007669"/>
    <property type="project" value="UniProtKB-SubCell"/>
</dbReference>
<protein>
    <submittedName>
        <fullName evidence="7">Glycosyltransferase Alg8</fullName>
    </submittedName>
</protein>
<evidence type="ECO:0000256" key="4">
    <source>
        <dbReference type="ARBA" id="ARBA00022679"/>
    </source>
</evidence>